<evidence type="ECO:0000256" key="3">
    <source>
        <dbReference type="ARBA" id="ARBA00022741"/>
    </source>
</evidence>
<keyword evidence="1" id="KW-0723">Serine/threonine-protein kinase</keyword>
<feature type="compositionally biased region" description="Polar residues" evidence="6">
    <location>
        <begin position="136"/>
        <end position="148"/>
    </location>
</feature>
<evidence type="ECO:0000256" key="2">
    <source>
        <dbReference type="ARBA" id="ARBA00022679"/>
    </source>
</evidence>
<keyword evidence="3" id="KW-0547">Nucleotide-binding</keyword>
<proteinExistence type="predicted"/>
<evidence type="ECO:0000256" key="5">
    <source>
        <dbReference type="ARBA" id="ARBA00022840"/>
    </source>
</evidence>
<dbReference type="InterPro" id="IPR000719">
    <property type="entry name" value="Prot_kinase_dom"/>
</dbReference>
<dbReference type="PANTHER" id="PTHR24346">
    <property type="entry name" value="MAP/MICROTUBULE AFFINITY-REGULATING KINASE"/>
    <property type="match status" value="1"/>
</dbReference>
<dbReference type="Proteomes" id="UP001491310">
    <property type="component" value="Unassembled WGS sequence"/>
</dbReference>
<evidence type="ECO:0000313" key="8">
    <source>
        <dbReference type="EMBL" id="KAK9905099.1"/>
    </source>
</evidence>
<dbReference type="EMBL" id="JALJOT010000012">
    <property type="protein sequence ID" value="KAK9905099.1"/>
    <property type="molecule type" value="Genomic_DNA"/>
</dbReference>
<dbReference type="InterPro" id="IPR011009">
    <property type="entry name" value="Kinase-like_dom_sf"/>
</dbReference>
<sequence>MGCFCAFPRGKIDSEGEVVTQHRESTAKDIQGSPVERAVMLANFGQGSLGNFISPFETALTRQPRPSPSGRLLSSSPGTLVSPFDSATSFPEFLSSVSFPGKQGNEDSPSTATPVSPLESILLHFDLDRRATSQLNQLTHSQPSSPKTPKQGVEAQEGTSQVELRRIGSEAGWQRNPIRGHPRYRKLKEIRGRGASSRAERGPLSLLCKDEDTGQLVVIKFLRRGTSEVENAEREVMNLRLCTAHPYIVHLRHVFLTSQYLAVVIEHTPGGNLLDYITNNSPDVPGVGIHEEIARSFFQQLMVAVDFCHAMKIALTDTRPESMMLVEANDAPSLCSIGSPHGEAFVTPVGGLGRRGVPRLKLFSFRLGDSCGGAQPAPAGRSDAYTAPEAQASGEYDRQAAGIWSCGVLLYYMLTEELPDLDALLACISPGAIPLDLKGVSAECRHLLGGMLRINPDERADAWWIMNHPWFQMDCPEGLVDIDTELLIMLEEGMLNGFCDQSEAELGSALRRAQQLRAPNQAGPEQGEC</sequence>
<dbReference type="Pfam" id="PF00069">
    <property type="entry name" value="Pkinase"/>
    <property type="match status" value="1"/>
</dbReference>
<reference evidence="8 9" key="1">
    <citation type="journal article" date="2024" name="Nat. Commun.">
        <title>Phylogenomics reveals the evolutionary origins of lichenization in chlorophyte algae.</title>
        <authorList>
            <person name="Puginier C."/>
            <person name="Libourel C."/>
            <person name="Otte J."/>
            <person name="Skaloud P."/>
            <person name="Haon M."/>
            <person name="Grisel S."/>
            <person name="Petersen M."/>
            <person name="Berrin J.G."/>
            <person name="Delaux P.M."/>
            <person name="Dal Grande F."/>
            <person name="Keller J."/>
        </authorList>
    </citation>
    <scope>NUCLEOTIDE SEQUENCE [LARGE SCALE GENOMIC DNA]</scope>
    <source>
        <strain evidence="8 9">SAG 216-7</strain>
    </source>
</reference>
<keyword evidence="4" id="KW-0418">Kinase</keyword>
<dbReference type="Gene3D" id="1.10.510.10">
    <property type="entry name" value="Transferase(Phosphotransferase) domain 1"/>
    <property type="match status" value="1"/>
</dbReference>
<evidence type="ECO:0000256" key="4">
    <source>
        <dbReference type="ARBA" id="ARBA00022777"/>
    </source>
</evidence>
<dbReference type="SUPFAM" id="SSF56112">
    <property type="entry name" value="Protein kinase-like (PK-like)"/>
    <property type="match status" value="1"/>
</dbReference>
<dbReference type="PANTHER" id="PTHR24346:SF82">
    <property type="entry name" value="KP78A-RELATED"/>
    <property type="match status" value="1"/>
</dbReference>
<keyword evidence="2" id="KW-0808">Transferase</keyword>
<evidence type="ECO:0000259" key="7">
    <source>
        <dbReference type="PROSITE" id="PS50011"/>
    </source>
</evidence>
<comment type="caution">
    <text evidence="8">The sequence shown here is derived from an EMBL/GenBank/DDBJ whole genome shotgun (WGS) entry which is preliminary data.</text>
</comment>
<accession>A0ABR2YH25</accession>
<organism evidence="8 9">
    <name type="scientific">Coccomyxa subellipsoidea</name>
    <dbReference type="NCBI Taxonomy" id="248742"/>
    <lineage>
        <taxon>Eukaryota</taxon>
        <taxon>Viridiplantae</taxon>
        <taxon>Chlorophyta</taxon>
        <taxon>core chlorophytes</taxon>
        <taxon>Trebouxiophyceae</taxon>
        <taxon>Trebouxiophyceae incertae sedis</taxon>
        <taxon>Coccomyxaceae</taxon>
        <taxon>Coccomyxa</taxon>
    </lineage>
</organism>
<protein>
    <recommendedName>
        <fullName evidence="7">Protein kinase domain-containing protein</fullName>
    </recommendedName>
</protein>
<evidence type="ECO:0000256" key="6">
    <source>
        <dbReference type="SAM" id="MobiDB-lite"/>
    </source>
</evidence>
<feature type="region of interest" description="Disordered" evidence="6">
    <location>
        <begin position="136"/>
        <end position="161"/>
    </location>
</feature>
<keyword evidence="5" id="KW-0067">ATP-binding</keyword>
<feature type="domain" description="Protein kinase" evidence="7">
    <location>
        <begin position="185"/>
        <end position="471"/>
    </location>
</feature>
<dbReference type="PROSITE" id="PS50011">
    <property type="entry name" value="PROTEIN_KINASE_DOM"/>
    <property type="match status" value="1"/>
</dbReference>
<gene>
    <name evidence="8" type="ORF">WJX75_009586</name>
</gene>
<evidence type="ECO:0000313" key="9">
    <source>
        <dbReference type="Proteomes" id="UP001491310"/>
    </source>
</evidence>
<name>A0ABR2YH25_9CHLO</name>
<keyword evidence="9" id="KW-1185">Reference proteome</keyword>
<evidence type="ECO:0000256" key="1">
    <source>
        <dbReference type="ARBA" id="ARBA00022527"/>
    </source>
</evidence>